<dbReference type="GO" id="GO:0051539">
    <property type="term" value="F:4 iron, 4 sulfur cluster binding"/>
    <property type="evidence" value="ECO:0007669"/>
    <property type="project" value="TreeGrafter"/>
</dbReference>
<organism evidence="1 2">
    <name type="scientific">Methylomonas denitrificans</name>
    <dbReference type="NCBI Taxonomy" id="1538553"/>
    <lineage>
        <taxon>Bacteria</taxon>
        <taxon>Pseudomonadati</taxon>
        <taxon>Pseudomonadota</taxon>
        <taxon>Gammaproteobacteria</taxon>
        <taxon>Methylococcales</taxon>
        <taxon>Methylococcaceae</taxon>
        <taxon>Methylomonas</taxon>
    </lineage>
</organism>
<dbReference type="Pfam" id="PF20903">
    <property type="entry name" value="SPL"/>
    <property type="match status" value="1"/>
</dbReference>
<evidence type="ECO:0000313" key="1">
    <source>
        <dbReference type="EMBL" id="AMK76740.1"/>
    </source>
</evidence>
<evidence type="ECO:0000313" key="2">
    <source>
        <dbReference type="Proteomes" id="UP000030512"/>
    </source>
</evidence>
<dbReference type="GO" id="GO:0042601">
    <property type="term" value="C:endospore-forming forespore"/>
    <property type="evidence" value="ECO:0007669"/>
    <property type="project" value="TreeGrafter"/>
</dbReference>
<dbReference type="PANTHER" id="PTHR37822:SF2">
    <property type="entry name" value="SPORE PHOTOPRODUCT LYASE"/>
    <property type="match status" value="1"/>
</dbReference>
<proteinExistence type="predicted"/>
<dbReference type="RefSeq" id="WP_036272953.1">
    <property type="nucleotide sequence ID" value="NZ_CP014476.1"/>
</dbReference>
<dbReference type="GO" id="GO:0003913">
    <property type="term" value="F:DNA photolyase activity"/>
    <property type="evidence" value="ECO:0007669"/>
    <property type="project" value="TreeGrafter"/>
</dbReference>
<gene>
    <name evidence="1" type="ORF">JT25_009590</name>
</gene>
<reference evidence="1 2" key="1">
    <citation type="journal article" date="2015" name="Environ. Microbiol.">
        <title>Methane oxidation coupled to nitrate reduction under hypoxia by the Gammaproteobacterium Methylomonas denitrificans, sp. nov. type strain FJG1.</title>
        <authorList>
            <person name="Kits K.D."/>
            <person name="Klotz M.G."/>
            <person name="Stein L.Y."/>
        </authorList>
    </citation>
    <scope>NUCLEOTIDE SEQUENCE [LARGE SCALE GENOMIC DNA]</scope>
    <source>
        <strain evidence="1 2">FJG1</strain>
    </source>
</reference>
<dbReference type="Proteomes" id="UP000030512">
    <property type="component" value="Chromosome"/>
</dbReference>
<protein>
    <submittedName>
        <fullName evidence="1">DNA photolyase</fullName>
    </submittedName>
</protein>
<name>A0A126T3V4_9GAMM</name>
<dbReference type="EMBL" id="CP014476">
    <property type="protein sequence ID" value="AMK76740.1"/>
    <property type="molecule type" value="Genomic_DNA"/>
</dbReference>
<dbReference type="Gene3D" id="3.80.30.30">
    <property type="match status" value="1"/>
</dbReference>
<dbReference type="STRING" id="1538553.JT25_009590"/>
<accession>A0A126T3V4</accession>
<dbReference type="AlphaFoldDB" id="A0A126T3V4"/>
<dbReference type="PANTHER" id="PTHR37822">
    <property type="entry name" value="SPORE PHOTOPRODUCT LYASE-RELATED"/>
    <property type="match status" value="1"/>
</dbReference>
<dbReference type="OrthoDB" id="9783671at2"/>
<dbReference type="Gene3D" id="3.40.50.12110">
    <property type="match status" value="1"/>
</dbReference>
<dbReference type="GO" id="GO:1904047">
    <property type="term" value="F:S-adenosyl-L-methionine binding"/>
    <property type="evidence" value="ECO:0007669"/>
    <property type="project" value="TreeGrafter"/>
</dbReference>
<keyword evidence="1" id="KW-0456">Lyase</keyword>
<dbReference type="InterPro" id="IPR049539">
    <property type="entry name" value="SPL"/>
</dbReference>
<dbReference type="KEGG" id="mdn:JT25_009590"/>
<sequence length="330" mass="38182">MIDTLYIESAIEQHPRVAEIRRRFPQARTVACERFGEVFNPKAQNFRLQKQHPALILAEKYQKFVLPAPAGYGIGGQRNYYFSHMLNCLYDCRYCFLQGMYQSANYVLFVNYEDFQEQIRQTCRETPDQDVYFFSGYDCDSLAFEPVTDFAAQFLPVFAELPNAWLELRTKSTQIRSLLNRELVPRCVVAFSLSPDAVADKVEAKAPNVAKRIEAAAKLQQQGWRIGLRFDPLIYQHDYRQQYRALFEQVFAAIDAQALHSVSLGVFRLPEQYFKKIHKLYPDEKLFASPLQTASGMVSYRADLEQAMMADCTQILLEYIPQSAFFPCTL</sequence>
<keyword evidence="2" id="KW-1185">Reference proteome</keyword>